<dbReference type="InterPro" id="IPR003805">
    <property type="entry name" value="CobS"/>
</dbReference>
<evidence type="ECO:0000256" key="1">
    <source>
        <dbReference type="ARBA" id="ARBA00001946"/>
    </source>
</evidence>
<keyword evidence="10 19" id="KW-0812">Transmembrane</keyword>
<evidence type="ECO:0000256" key="17">
    <source>
        <dbReference type="ARBA" id="ARBA00048623"/>
    </source>
</evidence>
<keyword evidence="21" id="KW-1185">Reference proteome</keyword>
<evidence type="ECO:0000256" key="9">
    <source>
        <dbReference type="ARBA" id="ARBA00022679"/>
    </source>
</evidence>
<evidence type="ECO:0000256" key="2">
    <source>
        <dbReference type="ARBA" id="ARBA00004651"/>
    </source>
</evidence>
<dbReference type="Pfam" id="PF02654">
    <property type="entry name" value="CobS"/>
    <property type="match status" value="1"/>
</dbReference>
<evidence type="ECO:0000256" key="13">
    <source>
        <dbReference type="ARBA" id="ARBA00023136"/>
    </source>
</evidence>
<dbReference type="GO" id="GO:0051073">
    <property type="term" value="F:adenosylcobinamide-GDP ribazoletransferase activity"/>
    <property type="evidence" value="ECO:0007669"/>
    <property type="project" value="UniProtKB-UniRule"/>
</dbReference>
<keyword evidence="7 19" id="KW-1003">Cell membrane</keyword>
<evidence type="ECO:0000256" key="16">
    <source>
        <dbReference type="ARBA" id="ARBA00032853"/>
    </source>
</evidence>
<keyword evidence="9 19" id="KW-0808">Transferase</keyword>
<comment type="subcellular location">
    <subcellularLocation>
        <location evidence="2 19">Cell membrane</location>
        <topology evidence="2 19">Multi-pass membrane protein</topology>
    </subcellularLocation>
</comment>
<evidence type="ECO:0000256" key="7">
    <source>
        <dbReference type="ARBA" id="ARBA00022475"/>
    </source>
</evidence>
<feature type="transmembrane region" description="Helical" evidence="19">
    <location>
        <begin position="38"/>
        <end position="61"/>
    </location>
</feature>
<dbReference type="EMBL" id="FWFU01000003">
    <property type="protein sequence ID" value="SLN50009.1"/>
    <property type="molecule type" value="Genomic_DNA"/>
</dbReference>
<evidence type="ECO:0000256" key="19">
    <source>
        <dbReference type="HAMAP-Rule" id="MF_00719"/>
    </source>
</evidence>
<dbReference type="OrthoDB" id="9794626at2"/>
<comment type="cofactor">
    <cofactor evidence="1 19">
        <name>Mg(2+)</name>
        <dbReference type="ChEBI" id="CHEBI:18420"/>
    </cofactor>
</comment>
<evidence type="ECO:0000256" key="12">
    <source>
        <dbReference type="ARBA" id="ARBA00022989"/>
    </source>
</evidence>
<evidence type="ECO:0000256" key="5">
    <source>
        <dbReference type="ARBA" id="ARBA00013200"/>
    </source>
</evidence>
<evidence type="ECO:0000256" key="14">
    <source>
        <dbReference type="ARBA" id="ARBA00025228"/>
    </source>
</evidence>
<evidence type="ECO:0000256" key="6">
    <source>
        <dbReference type="ARBA" id="ARBA00015850"/>
    </source>
</evidence>
<reference evidence="20 21" key="1">
    <citation type="submission" date="2017-03" db="EMBL/GenBank/DDBJ databases">
        <authorList>
            <person name="Afonso C.L."/>
            <person name="Miller P.J."/>
            <person name="Scott M.A."/>
            <person name="Spackman E."/>
            <person name="Goraichik I."/>
            <person name="Dimitrov K.M."/>
            <person name="Suarez D.L."/>
            <person name="Swayne D.E."/>
        </authorList>
    </citation>
    <scope>NUCLEOTIDE SEQUENCE [LARGE SCALE GENOMIC DNA]</scope>
    <source>
        <strain evidence="20 21">CECT 8110</strain>
    </source>
</reference>
<feature type="transmembrane region" description="Helical" evidence="19">
    <location>
        <begin position="67"/>
        <end position="83"/>
    </location>
</feature>
<comment type="pathway">
    <text evidence="3 19">Cofactor biosynthesis; adenosylcobalamin biosynthesis; adenosylcobalamin from cob(II)yrinate a,c-diamide: step 7/7.</text>
</comment>
<protein>
    <recommendedName>
        <fullName evidence="6 19">Adenosylcobinamide-GDP ribazoletransferase</fullName>
        <ecNumber evidence="5 19">2.7.8.26</ecNumber>
    </recommendedName>
    <alternativeName>
        <fullName evidence="16 19">Cobalamin synthase</fullName>
    </alternativeName>
    <alternativeName>
        <fullName evidence="15 19">Cobalamin-5'-phosphate synthase</fullName>
    </alternativeName>
</protein>
<dbReference type="Proteomes" id="UP000193207">
    <property type="component" value="Unassembled WGS sequence"/>
</dbReference>
<comment type="function">
    <text evidence="14 19">Joins adenosylcobinamide-GDP and alpha-ribazole to generate adenosylcobalamin (Ado-cobalamin). Also synthesizes adenosylcobalamin 5'-phosphate from adenosylcobinamide-GDP and alpha-ribazole 5'-phosphate.</text>
</comment>
<keyword evidence="8 19" id="KW-0169">Cobalamin biosynthesis</keyword>
<comment type="catalytic activity">
    <reaction evidence="17 19">
        <text>alpha-ribazole + adenosylcob(III)inamide-GDP = adenosylcob(III)alamin + GMP + H(+)</text>
        <dbReference type="Rhea" id="RHEA:16049"/>
        <dbReference type="ChEBI" id="CHEBI:10329"/>
        <dbReference type="ChEBI" id="CHEBI:15378"/>
        <dbReference type="ChEBI" id="CHEBI:18408"/>
        <dbReference type="ChEBI" id="CHEBI:58115"/>
        <dbReference type="ChEBI" id="CHEBI:60487"/>
        <dbReference type="EC" id="2.7.8.26"/>
    </reaction>
</comment>
<dbReference type="AlphaFoldDB" id="A0A1X6ZF97"/>
<feature type="transmembrane region" description="Helical" evidence="19">
    <location>
        <begin position="186"/>
        <end position="213"/>
    </location>
</feature>
<dbReference type="EC" id="2.7.8.26" evidence="5 19"/>
<dbReference type="PANTHER" id="PTHR34148:SF1">
    <property type="entry name" value="ADENOSYLCOBINAMIDE-GDP RIBAZOLETRANSFERASE"/>
    <property type="match status" value="1"/>
</dbReference>
<gene>
    <name evidence="20" type="primary">cobS_2</name>
    <name evidence="19" type="synonym">cobS</name>
    <name evidence="20" type="ORF">ROH8110_02723</name>
</gene>
<dbReference type="GO" id="GO:0005886">
    <property type="term" value="C:plasma membrane"/>
    <property type="evidence" value="ECO:0007669"/>
    <property type="project" value="UniProtKB-SubCell"/>
</dbReference>
<comment type="similarity">
    <text evidence="4 19">Belongs to the CobS family.</text>
</comment>
<evidence type="ECO:0000313" key="21">
    <source>
        <dbReference type="Proteomes" id="UP000193207"/>
    </source>
</evidence>
<evidence type="ECO:0000256" key="15">
    <source>
        <dbReference type="ARBA" id="ARBA00032605"/>
    </source>
</evidence>
<name>A0A1X6ZF97_9RHOB</name>
<keyword evidence="12 19" id="KW-1133">Transmembrane helix</keyword>
<evidence type="ECO:0000256" key="8">
    <source>
        <dbReference type="ARBA" id="ARBA00022573"/>
    </source>
</evidence>
<dbReference type="UniPathway" id="UPA00148">
    <property type="reaction ID" value="UER00238"/>
</dbReference>
<organism evidence="20 21">
    <name type="scientific">Roseovarius halotolerans</name>
    <dbReference type="NCBI Taxonomy" id="505353"/>
    <lineage>
        <taxon>Bacteria</taxon>
        <taxon>Pseudomonadati</taxon>
        <taxon>Pseudomonadota</taxon>
        <taxon>Alphaproteobacteria</taxon>
        <taxon>Rhodobacterales</taxon>
        <taxon>Roseobacteraceae</taxon>
        <taxon>Roseovarius</taxon>
    </lineage>
</organism>
<evidence type="ECO:0000256" key="4">
    <source>
        <dbReference type="ARBA" id="ARBA00010561"/>
    </source>
</evidence>
<dbReference type="HAMAP" id="MF_00719">
    <property type="entry name" value="CobS"/>
    <property type="match status" value="1"/>
</dbReference>
<keyword evidence="13 19" id="KW-0472">Membrane</keyword>
<dbReference type="PANTHER" id="PTHR34148">
    <property type="entry name" value="ADENOSYLCOBINAMIDE-GDP RIBAZOLETRANSFERASE"/>
    <property type="match status" value="1"/>
</dbReference>
<accession>A0A1X6ZF97</accession>
<sequence length="251" mass="26098">MEIREPLVKQKDFMIALALLSRLPVQVERFDRGARAAWAYPLVGLIIGGIAGTAGIIAHWIGFPPGLTALISLLFMVVLTGAMHEDGLADTADGLWGGWDRVRRLEIMQDSRIGTFGVLALFFAFSARWAALWALFSVGSGTALSAILAASLLSRATLPALMAALPNARGSGLSHSTGPCPPETAWLAAALAFALSILLLGFGAIPATLMAGMAALGIGIIASRKIGGQTGDILGAAQQVAEIFVLLLLVA</sequence>
<evidence type="ECO:0000256" key="11">
    <source>
        <dbReference type="ARBA" id="ARBA00022842"/>
    </source>
</evidence>
<comment type="catalytic activity">
    <reaction evidence="18 19">
        <text>alpha-ribazole 5'-phosphate + adenosylcob(III)inamide-GDP = adenosylcob(III)alamin 5'-phosphate + GMP + H(+)</text>
        <dbReference type="Rhea" id="RHEA:23560"/>
        <dbReference type="ChEBI" id="CHEBI:15378"/>
        <dbReference type="ChEBI" id="CHEBI:57918"/>
        <dbReference type="ChEBI" id="CHEBI:58115"/>
        <dbReference type="ChEBI" id="CHEBI:60487"/>
        <dbReference type="ChEBI" id="CHEBI:60493"/>
        <dbReference type="EC" id="2.7.8.26"/>
    </reaction>
</comment>
<dbReference type="NCBIfam" id="TIGR00317">
    <property type="entry name" value="cobS"/>
    <property type="match status" value="1"/>
</dbReference>
<evidence type="ECO:0000256" key="18">
    <source>
        <dbReference type="ARBA" id="ARBA00049504"/>
    </source>
</evidence>
<evidence type="ECO:0000313" key="20">
    <source>
        <dbReference type="EMBL" id="SLN50009.1"/>
    </source>
</evidence>
<feature type="transmembrane region" description="Helical" evidence="19">
    <location>
        <begin position="113"/>
        <end position="136"/>
    </location>
</feature>
<proteinExistence type="inferred from homology"/>
<dbReference type="GO" id="GO:0008818">
    <property type="term" value="F:cobalamin 5'-phosphate synthase activity"/>
    <property type="evidence" value="ECO:0007669"/>
    <property type="project" value="UniProtKB-UniRule"/>
</dbReference>
<evidence type="ECO:0000256" key="10">
    <source>
        <dbReference type="ARBA" id="ARBA00022692"/>
    </source>
</evidence>
<dbReference type="GO" id="GO:0009236">
    <property type="term" value="P:cobalamin biosynthetic process"/>
    <property type="evidence" value="ECO:0007669"/>
    <property type="project" value="UniProtKB-UniRule"/>
</dbReference>
<evidence type="ECO:0000256" key="3">
    <source>
        <dbReference type="ARBA" id="ARBA00004663"/>
    </source>
</evidence>
<keyword evidence="11 19" id="KW-0460">Magnesium</keyword>